<organism evidence="2 3">
    <name type="scientific">Rotaria magnacalcarata</name>
    <dbReference type="NCBI Taxonomy" id="392030"/>
    <lineage>
        <taxon>Eukaryota</taxon>
        <taxon>Metazoa</taxon>
        <taxon>Spiralia</taxon>
        <taxon>Gnathifera</taxon>
        <taxon>Rotifera</taxon>
        <taxon>Eurotatoria</taxon>
        <taxon>Bdelloidea</taxon>
        <taxon>Philodinida</taxon>
        <taxon>Philodinidae</taxon>
        <taxon>Rotaria</taxon>
    </lineage>
</organism>
<evidence type="ECO:0000313" key="3">
    <source>
        <dbReference type="Proteomes" id="UP000681720"/>
    </source>
</evidence>
<dbReference type="AlphaFoldDB" id="A0A8S3HS00"/>
<dbReference type="PANTHER" id="PTHR45876:SF8">
    <property type="entry name" value="FI04035P"/>
    <property type="match status" value="1"/>
</dbReference>
<name>A0A8S3HS00_9BILA</name>
<evidence type="ECO:0000259" key="1">
    <source>
        <dbReference type="PROSITE" id="PS50020"/>
    </source>
</evidence>
<proteinExistence type="predicted"/>
<feature type="non-terminal residue" evidence="2">
    <location>
        <position position="1"/>
    </location>
</feature>
<feature type="non-terminal residue" evidence="2">
    <location>
        <position position="186"/>
    </location>
</feature>
<dbReference type="InterPro" id="IPR036020">
    <property type="entry name" value="WW_dom_sf"/>
</dbReference>
<dbReference type="Gene3D" id="2.20.70.10">
    <property type="match status" value="1"/>
</dbReference>
<accession>A0A8S3HS00</accession>
<dbReference type="PANTHER" id="PTHR45876">
    <property type="entry name" value="FI04035P"/>
    <property type="match status" value="1"/>
</dbReference>
<dbReference type="EMBL" id="CAJOBJ010331872">
    <property type="protein sequence ID" value="CAF5183893.1"/>
    <property type="molecule type" value="Genomic_DNA"/>
</dbReference>
<gene>
    <name evidence="2" type="ORF">GIL414_LOCUS70264</name>
</gene>
<feature type="domain" description="WW" evidence="1">
    <location>
        <begin position="9"/>
        <end position="36"/>
    </location>
</feature>
<sequence>KPTDDNQWWELFDASTKRNYYYNAKNQRTVWQRPSGADIIPLAKLQMIKENTEPRDEQTAIIPSTSFVNHTVQQLTTINNTQSLINPKWKQISLQGLDTIPQEAKLKIATPPFHSSTQRSIHRTAAIIYPHTMLSSLTTNDLTFSMNVNNDKPTYDNITDSIHNSCYKKSNQHFKNDSYDNYPSIS</sequence>
<dbReference type="Proteomes" id="UP000681720">
    <property type="component" value="Unassembled WGS sequence"/>
</dbReference>
<dbReference type="InterPro" id="IPR001202">
    <property type="entry name" value="WW_dom"/>
</dbReference>
<dbReference type="SUPFAM" id="SSF51045">
    <property type="entry name" value="WW domain"/>
    <property type="match status" value="1"/>
</dbReference>
<dbReference type="PROSITE" id="PS50020">
    <property type="entry name" value="WW_DOMAIN_2"/>
    <property type="match status" value="1"/>
</dbReference>
<reference evidence="2" key="1">
    <citation type="submission" date="2021-02" db="EMBL/GenBank/DDBJ databases">
        <authorList>
            <person name="Nowell W R."/>
        </authorList>
    </citation>
    <scope>NUCLEOTIDE SEQUENCE</scope>
</reference>
<dbReference type="GO" id="GO:0005737">
    <property type="term" value="C:cytoplasm"/>
    <property type="evidence" value="ECO:0007669"/>
    <property type="project" value="TreeGrafter"/>
</dbReference>
<dbReference type="GO" id="GO:0005096">
    <property type="term" value="F:GTPase activator activity"/>
    <property type="evidence" value="ECO:0007669"/>
    <property type="project" value="TreeGrafter"/>
</dbReference>
<dbReference type="FunFam" id="2.20.70.10:FF:000022">
    <property type="entry name" value="Rho GTPase activating protein 39"/>
    <property type="match status" value="1"/>
</dbReference>
<protein>
    <recommendedName>
        <fullName evidence="1">WW domain-containing protein</fullName>
    </recommendedName>
</protein>
<comment type="caution">
    <text evidence="2">The sequence shown here is derived from an EMBL/GenBank/DDBJ whole genome shotgun (WGS) entry which is preliminary data.</text>
</comment>
<evidence type="ECO:0000313" key="2">
    <source>
        <dbReference type="EMBL" id="CAF5183893.1"/>
    </source>
</evidence>